<dbReference type="PIRSF" id="PIRSF004749">
    <property type="entry name" value="Pep_def"/>
    <property type="match status" value="1"/>
</dbReference>
<dbReference type="GO" id="GO:0046872">
    <property type="term" value="F:metal ion binding"/>
    <property type="evidence" value="ECO:0007669"/>
    <property type="project" value="UniProtKB-KW"/>
</dbReference>
<name>A0A837I6A5_9BACT</name>
<evidence type="ECO:0000256" key="3">
    <source>
        <dbReference type="ARBA" id="ARBA00022801"/>
    </source>
</evidence>
<feature type="binding site" evidence="5">
    <location>
        <position position="126"/>
    </location>
    <ligand>
        <name>Fe cation</name>
        <dbReference type="ChEBI" id="CHEBI:24875"/>
    </ligand>
</feature>
<dbReference type="EMBL" id="LCHP01000005">
    <property type="protein sequence ID" value="KKT36550.1"/>
    <property type="molecule type" value="Genomic_DNA"/>
</dbReference>
<dbReference type="EC" id="3.5.1.88" evidence="5"/>
<dbReference type="PANTHER" id="PTHR10458">
    <property type="entry name" value="PEPTIDE DEFORMYLASE"/>
    <property type="match status" value="1"/>
</dbReference>
<dbReference type="Proteomes" id="UP000033815">
    <property type="component" value="Unassembled WGS sequence"/>
</dbReference>
<comment type="caution">
    <text evidence="6">The sequence shown here is derived from an EMBL/GenBank/DDBJ whole genome shotgun (WGS) entry which is preliminary data.</text>
</comment>
<reference evidence="6 7" key="1">
    <citation type="journal article" date="2015" name="Nature">
        <title>rRNA introns, odd ribosomes, and small enigmatic genomes across a large radiation of phyla.</title>
        <authorList>
            <person name="Brown C.T."/>
            <person name="Hug L.A."/>
            <person name="Thomas B.C."/>
            <person name="Sharon I."/>
            <person name="Castelle C.J."/>
            <person name="Singh A."/>
            <person name="Wilkins M.J."/>
            <person name="Williams K.H."/>
            <person name="Banfield J.F."/>
        </authorList>
    </citation>
    <scope>NUCLEOTIDE SEQUENCE [LARGE SCALE GENOMIC DNA]</scope>
</reference>
<sequence length="204" mass="23252">MVKIVQKEDPVLREVAESVNPKDFGSPRLKKILEDMVTALEKEEDGVAIAAPQIGIPLRIFVVSHRAFEYEDVEDEHEDELDSIHSDYVSLAKPPLHKKPMRSDMVFINPVITKLSRKKKWVPEGCLSVRWLYGEVSRADKATVRAYDQNGKAFTWGGSGLLAQIFQHETDHLNGALFIDTARNVEKITAEEQEIRRREQSQTK</sequence>
<dbReference type="GO" id="GO:0006412">
    <property type="term" value="P:translation"/>
    <property type="evidence" value="ECO:0007669"/>
    <property type="project" value="UniProtKB-UniRule"/>
</dbReference>
<feature type="binding site" evidence="5">
    <location>
        <position position="168"/>
    </location>
    <ligand>
        <name>Fe cation</name>
        <dbReference type="ChEBI" id="CHEBI:24875"/>
    </ligand>
</feature>
<dbReference type="Pfam" id="PF01327">
    <property type="entry name" value="Pep_deformylase"/>
    <property type="match status" value="1"/>
</dbReference>
<dbReference type="PRINTS" id="PR01576">
    <property type="entry name" value="PDEFORMYLASE"/>
</dbReference>
<feature type="binding site" evidence="5">
    <location>
        <position position="172"/>
    </location>
    <ligand>
        <name>Fe cation</name>
        <dbReference type="ChEBI" id="CHEBI:24875"/>
    </ligand>
</feature>
<comment type="similarity">
    <text evidence="1 5">Belongs to the polypeptide deformylase family.</text>
</comment>
<dbReference type="InterPro" id="IPR023635">
    <property type="entry name" value="Peptide_deformylase"/>
</dbReference>
<dbReference type="SUPFAM" id="SSF56420">
    <property type="entry name" value="Peptide deformylase"/>
    <property type="match status" value="1"/>
</dbReference>
<dbReference type="CDD" id="cd00487">
    <property type="entry name" value="Pep_deformylase"/>
    <property type="match status" value="1"/>
</dbReference>
<evidence type="ECO:0000256" key="4">
    <source>
        <dbReference type="ARBA" id="ARBA00022917"/>
    </source>
</evidence>
<keyword evidence="2 5" id="KW-0479">Metal-binding</keyword>
<dbReference type="FunFam" id="3.90.45.10:FF:000003">
    <property type="entry name" value="Peptide deformylase"/>
    <property type="match status" value="1"/>
</dbReference>
<evidence type="ECO:0000256" key="2">
    <source>
        <dbReference type="ARBA" id="ARBA00022723"/>
    </source>
</evidence>
<protein>
    <recommendedName>
        <fullName evidence="5">Peptide deformylase</fullName>
        <shortName evidence="5">PDF</shortName>
        <ecNumber evidence="5">3.5.1.88</ecNumber>
    </recommendedName>
    <alternativeName>
        <fullName evidence="5">Polypeptide deformylase</fullName>
    </alternativeName>
</protein>
<dbReference type="AlphaFoldDB" id="A0A837I6A5"/>
<keyword evidence="5" id="KW-0408">Iron</keyword>
<dbReference type="GO" id="GO:0042586">
    <property type="term" value="F:peptide deformylase activity"/>
    <property type="evidence" value="ECO:0007669"/>
    <property type="project" value="UniProtKB-UniRule"/>
</dbReference>
<evidence type="ECO:0000313" key="6">
    <source>
        <dbReference type="EMBL" id="KKT36550.1"/>
    </source>
</evidence>
<proteinExistence type="inferred from homology"/>
<comment type="function">
    <text evidence="5">Removes the formyl group from the N-terminal Met of newly synthesized proteins. Requires at least a dipeptide for an efficient rate of reaction. N-terminal L-methionine is a prerequisite for activity but the enzyme has broad specificity at other positions.</text>
</comment>
<dbReference type="PANTHER" id="PTHR10458:SF22">
    <property type="entry name" value="PEPTIDE DEFORMYLASE"/>
    <property type="match status" value="1"/>
</dbReference>
<organism evidence="6 7">
    <name type="scientific">Candidatus Nomurabacteria bacterium GW2011_GWB1_44_12</name>
    <dbReference type="NCBI Taxonomy" id="1618748"/>
    <lineage>
        <taxon>Bacteria</taxon>
        <taxon>Candidatus Nomuraibacteriota</taxon>
    </lineage>
</organism>
<dbReference type="Gene3D" id="3.90.45.10">
    <property type="entry name" value="Peptide deformylase"/>
    <property type="match status" value="1"/>
</dbReference>
<keyword evidence="3 5" id="KW-0378">Hydrolase</keyword>
<dbReference type="HAMAP" id="MF_00163">
    <property type="entry name" value="Pep_deformylase"/>
    <property type="match status" value="1"/>
</dbReference>
<keyword evidence="4 5" id="KW-0648">Protein biosynthesis</keyword>
<evidence type="ECO:0000256" key="1">
    <source>
        <dbReference type="ARBA" id="ARBA00010759"/>
    </source>
</evidence>
<accession>A0A837I6A5</accession>
<evidence type="ECO:0000313" key="7">
    <source>
        <dbReference type="Proteomes" id="UP000033815"/>
    </source>
</evidence>
<evidence type="ECO:0000256" key="5">
    <source>
        <dbReference type="HAMAP-Rule" id="MF_00163"/>
    </source>
</evidence>
<feature type="active site" evidence="5">
    <location>
        <position position="169"/>
    </location>
</feature>
<comment type="catalytic activity">
    <reaction evidence="5">
        <text>N-terminal N-formyl-L-methionyl-[peptide] + H2O = N-terminal L-methionyl-[peptide] + formate</text>
        <dbReference type="Rhea" id="RHEA:24420"/>
        <dbReference type="Rhea" id="RHEA-COMP:10639"/>
        <dbReference type="Rhea" id="RHEA-COMP:10640"/>
        <dbReference type="ChEBI" id="CHEBI:15377"/>
        <dbReference type="ChEBI" id="CHEBI:15740"/>
        <dbReference type="ChEBI" id="CHEBI:49298"/>
        <dbReference type="ChEBI" id="CHEBI:64731"/>
        <dbReference type="EC" id="3.5.1.88"/>
    </reaction>
</comment>
<dbReference type="NCBIfam" id="NF001159">
    <property type="entry name" value="PRK00150.1-3"/>
    <property type="match status" value="1"/>
</dbReference>
<dbReference type="InterPro" id="IPR036821">
    <property type="entry name" value="Peptide_deformylase_sf"/>
</dbReference>
<gene>
    <name evidence="5" type="primary">def</name>
    <name evidence="6" type="ORF">UW25_C0005G0032</name>
</gene>
<comment type="cofactor">
    <cofactor evidence="5">
        <name>Fe(2+)</name>
        <dbReference type="ChEBI" id="CHEBI:29033"/>
    </cofactor>
    <text evidence="5">Binds 1 Fe(2+) ion.</text>
</comment>